<evidence type="ECO:0000313" key="2">
    <source>
        <dbReference type="WBParaSite" id="Pan_g5174.t1"/>
    </source>
</evidence>
<protein>
    <submittedName>
        <fullName evidence="2">Formate acetyltransferase</fullName>
    </submittedName>
</protein>
<keyword evidence="1" id="KW-1185">Reference proteome</keyword>
<dbReference type="Proteomes" id="UP000492821">
    <property type="component" value="Unassembled WGS sequence"/>
</dbReference>
<accession>A0A7E4VZ60</accession>
<evidence type="ECO:0000313" key="1">
    <source>
        <dbReference type="Proteomes" id="UP000492821"/>
    </source>
</evidence>
<reference evidence="1" key="1">
    <citation type="journal article" date="2013" name="Genetics">
        <title>The draft genome and transcriptome of Panagrellus redivivus are shaped by the harsh demands of a free-living lifestyle.</title>
        <authorList>
            <person name="Srinivasan J."/>
            <person name="Dillman A.R."/>
            <person name="Macchietto M.G."/>
            <person name="Heikkinen L."/>
            <person name="Lakso M."/>
            <person name="Fracchia K.M."/>
            <person name="Antoshechkin I."/>
            <person name="Mortazavi A."/>
            <person name="Wong G."/>
            <person name="Sternberg P.W."/>
        </authorList>
    </citation>
    <scope>NUCLEOTIDE SEQUENCE [LARGE SCALE GENOMIC DNA]</scope>
    <source>
        <strain evidence="1">MT8872</strain>
    </source>
</reference>
<dbReference type="AlphaFoldDB" id="A0A7E4VZ60"/>
<name>A0A7E4VZ60_PANRE</name>
<sequence>MNSSEKRRYVSPKKPKAGVFTPRMSWLWRNCGVAVKSPINEGMLAVAETFEMMLNTNDFPLMKVGGFRDVKDYDADE</sequence>
<organism evidence="1 2">
    <name type="scientific">Panagrellus redivivus</name>
    <name type="common">Microworm</name>
    <dbReference type="NCBI Taxonomy" id="6233"/>
    <lineage>
        <taxon>Eukaryota</taxon>
        <taxon>Metazoa</taxon>
        <taxon>Ecdysozoa</taxon>
        <taxon>Nematoda</taxon>
        <taxon>Chromadorea</taxon>
        <taxon>Rhabditida</taxon>
        <taxon>Tylenchina</taxon>
        <taxon>Panagrolaimomorpha</taxon>
        <taxon>Panagrolaimoidea</taxon>
        <taxon>Panagrolaimidae</taxon>
        <taxon>Panagrellus</taxon>
    </lineage>
</organism>
<reference evidence="2" key="2">
    <citation type="submission" date="2020-10" db="UniProtKB">
        <authorList>
            <consortium name="WormBaseParasite"/>
        </authorList>
    </citation>
    <scope>IDENTIFICATION</scope>
</reference>
<proteinExistence type="predicted"/>
<dbReference type="WBParaSite" id="Pan_g5174.t1">
    <property type="protein sequence ID" value="Pan_g5174.t1"/>
    <property type="gene ID" value="Pan_g5174"/>
</dbReference>